<evidence type="ECO:0000256" key="1">
    <source>
        <dbReference type="ARBA" id="ARBA00010926"/>
    </source>
</evidence>
<sequence>MSTPAQKSSPSTVKPAAPADPKPTKPVTKTKAQAQAQAPAQTQKPTVGDKPVAVREAAADLDKRVLTEKKNQEQASPVAAKGSKEAAAPKEEAEGTENEKAAANVAPKEMPEGAKGGEKDVTFSWSASDASSVKVTGSFAEWQDTMALEKRDGKWTLVKKLTPGTYEYKFIVDGNWWYDITLPTATDCDGNVNNVITV</sequence>
<accession>R7QND7</accession>
<evidence type="ECO:0000259" key="3">
    <source>
        <dbReference type="Pfam" id="PF16561"/>
    </source>
</evidence>
<dbReference type="Gramene" id="CDF39997">
    <property type="protein sequence ID" value="CDF39997"/>
    <property type="gene ID" value="CHC_T00006947001"/>
</dbReference>
<dbReference type="SUPFAM" id="SSF81296">
    <property type="entry name" value="E set domains"/>
    <property type="match status" value="1"/>
</dbReference>
<feature type="compositionally biased region" description="Low complexity" evidence="2">
    <location>
        <begin position="12"/>
        <end position="46"/>
    </location>
</feature>
<organism evidence="4 5">
    <name type="scientific">Chondrus crispus</name>
    <name type="common">Carrageen Irish moss</name>
    <name type="synonym">Polymorpha crispa</name>
    <dbReference type="NCBI Taxonomy" id="2769"/>
    <lineage>
        <taxon>Eukaryota</taxon>
        <taxon>Rhodophyta</taxon>
        <taxon>Florideophyceae</taxon>
        <taxon>Rhodymeniophycidae</taxon>
        <taxon>Gigartinales</taxon>
        <taxon>Gigartinaceae</taxon>
        <taxon>Chondrus</taxon>
    </lineage>
</organism>
<feature type="compositionally biased region" description="Polar residues" evidence="2">
    <location>
        <begin position="1"/>
        <end position="11"/>
    </location>
</feature>
<dbReference type="PhylomeDB" id="R7QND7"/>
<protein>
    <recommendedName>
        <fullName evidence="3">AMP-activated protein kinase glycogen-binding domain-containing protein</fullName>
    </recommendedName>
</protein>
<dbReference type="PANTHER" id="PTHR10343">
    <property type="entry name" value="5'-AMP-ACTIVATED PROTEIN KINASE , BETA SUBUNIT"/>
    <property type="match status" value="1"/>
</dbReference>
<dbReference type="InterPro" id="IPR032640">
    <property type="entry name" value="AMPK1_CBM"/>
</dbReference>
<dbReference type="AlphaFoldDB" id="R7QND7"/>
<dbReference type="Pfam" id="PF16561">
    <property type="entry name" value="AMPK1_CBM"/>
    <property type="match status" value="1"/>
</dbReference>
<feature type="compositionally biased region" description="Basic and acidic residues" evidence="2">
    <location>
        <begin position="57"/>
        <end position="72"/>
    </location>
</feature>
<gene>
    <name evidence="4" type="ORF">CHC_T00006947001</name>
</gene>
<feature type="domain" description="AMP-activated protein kinase glycogen-binding" evidence="3">
    <location>
        <begin position="121"/>
        <end position="198"/>
    </location>
</feature>
<feature type="region of interest" description="Disordered" evidence="2">
    <location>
        <begin position="1"/>
        <end position="117"/>
    </location>
</feature>
<dbReference type="OMA" id="DEETMNN"/>
<dbReference type="EMBL" id="HG002103">
    <property type="protein sequence ID" value="CDF39997.1"/>
    <property type="molecule type" value="Genomic_DNA"/>
</dbReference>
<dbReference type="RefSeq" id="XP_005710291.1">
    <property type="nucleotide sequence ID" value="XM_005710234.1"/>
</dbReference>
<reference evidence="5" key="1">
    <citation type="journal article" date="2013" name="Proc. Natl. Acad. Sci. U.S.A.">
        <title>Genome structure and metabolic features in the red seaweed Chondrus crispus shed light on evolution of the Archaeplastida.</title>
        <authorList>
            <person name="Collen J."/>
            <person name="Porcel B."/>
            <person name="Carre W."/>
            <person name="Ball S.G."/>
            <person name="Chaparro C."/>
            <person name="Tonon T."/>
            <person name="Barbeyron T."/>
            <person name="Michel G."/>
            <person name="Noel B."/>
            <person name="Valentin K."/>
            <person name="Elias M."/>
            <person name="Artiguenave F."/>
            <person name="Arun A."/>
            <person name="Aury J.M."/>
            <person name="Barbosa-Neto J.F."/>
            <person name="Bothwell J.H."/>
            <person name="Bouget F.Y."/>
            <person name="Brillet L."/>
            <person name="Cabello-Hurtado F."/>
            <person name="Capella-Gutierrez S."/>
            <person name="Charrier B."/>
            <person name="Cladiere L."/>
            <person name="Cock J.M."/>
            <person name="Coelho S.M."/>
            <person name="Colleoni C."/>
            <person name="Czjzek M."/>
            <person name="Da Silva C."/>
            <person name="Delage L."/>
            <person name="Denoeud F."/>
            <person name="Deschamps P."/>
            <person name="Dittami S.M."/>
            <person name="Gabaldon T."/>
            <person name="Gachon C.M."/>
            <person name="Groisillier A."/>
            <person name="Herve C."/>
            <person name="Jabbari K."/>
            <person name="Katinka M."/>
            <person name="Kloareg B."/>
            <person name="Kowalczyk N."/>
            <person name="Labadie K."/>
            <person name="Leblanc C."/>
            <person name="Lopez P.J."/>
            <person name="McLachlan D.H."/>
            <person name="Meslet-Cladiere L."/>
            <person name="Moustafa A."/>
            <person name="Nehr Z."/>
            <person name="Nyvall Collen P."/>
            <person name="Panaud O."/>
            <person name="Partensky F."/>
            <person name="Poulain J."/>
            <person name="Rensing S.A."/>
            <person name="Rousvoal S."/>
            <person name="Samson G."/>
            <person name="Symeonidi A."/>
            <person name="Weissenbach J."/>
            <person name="Zambounis A."/>
            <person name="Wincker P."/>
            <person name="Boyen C."/>
        </authorList>
    </citation>
    <scope>NUCLEOTIDE SEQUENCE [LARGE SCALE GENOMIC DNA]</scope>
    <source>
        <strain evidence="5">cv. Stackhouse</strain>
    </source>
</reference>
<dbReference type="InterPro" id="IPR014756">
    <property type="entry name" value="Ig_E-set"/>
</dbReference>
<dbReference type="InterPro" id="IPR050827">
    <property type="entry name" value="CRP1_MDG1_kinase"/>
</dbReference>
<dbReference type="PANTHER" id="PTHR10343:SF84">
    <property type="entry name" value="5'-AMP-ACTIVATED PROTEIN KINASE SUBUNIT BETA-1"/>
    <property type="match status" value="1"/>
</dbReference>
<dbReference type="STRING" id="2769.R7QND7"/>
<name>R7QND7_CHOCR</name>
<dbReference type="InterPro" id="IPR013783">
    <property type="entry name" value="Ig-like_fold"/>
</dbReference>
<dbReference type="OrthoDB" id="5574at2759"/>
<comment type="similarity">
    <text evidence="1">Belongs to the 5'-AMP-activated protein kinase beta subunit family.</text>
</comment>
<evidence type="ECO:0000313" key="4">
    <source>
        <dbReference type="EMBL" id="CDF39997.1"/>
    </source>
</evidence>
<feature type="compositionally biased region" description="Basic and acidic residues" evidence="2">
    <location>
        <begin position="82"/>
        <end position="100"/>
    </location>
</feature>
<proteinExistence type="inferred from homology"/>
<dbReference type="GeneID" id="17318009"/>
<keyword evidence="5" id="KW-1185">Reference proteome</keyword>
<evidence type="ECO:0000313" key="5">
    <source>
        <dbReference type="Proteomes" id="UP000012073"/>
    </source>
</evidence>
<evidence type="ECO:0000256" key="2">
    <source>
        <dbReference type="SAM" id="MobiDB-lite"/>
    </source>
</evidence>
<dbReference type="Gene3D" id="2.60.40.10">
    <property type="entry name" value="Immunoglobulins"/>
    <property type="match status" value="1"/>
</dbReference>
<dbReference type="Proteomes" id="UP000012073">
    <property type="component" value="Unassembled WGS sequence"/>
</dbReference>
<dbReference type="CDD" id="cd02859">
    <property type="entry name" value="E_set_AMPKbeta_like_N"/>
    <property type="match status" value="1"/>
</dbReference>
<dbReference type="KEGG" id="ccp:CHC_T00006947001"/>